<evidence type="ECO:0000256" key="3">
    <source>
        <dbReference type="ARBA" id="ARBA00022729"/>
    </source>
</evidence>
<feature type="signal peptide" evidence="4">
    <location>
        <begin position="1"/>
        <end position="23"/>
    </location>
</feature>
<comment type="caution">
    <text evidence="6">The sequence shown here is derived from an EMBL/GenBank/DDBJ whole genome shotgun (WGS) entry which is preliminary data.</text>
</comment>
<gene>
    <name evidence="6" type="ORF">IAB02_03055</name>
</gene>
<dbReference type="InterPro" id="IPR028082">
    <property type="entry name" value="Peripla_BP_I"/>
</dbReference>
<dbReference type="Pfam" id="PF13407">
    <property type="entry name" value="Peripla_BP_4"/>
    <property type="match status" value="1"/>
</dbReference>
<dbReference type="PANTHER" id="PTHR46847:SF1">
    <property type="entry name" value="D-ALLOSE-BINDING PERIPLASMIC PROTEIN-RELATED"/>
    <property type="match status" value="1"/>
</dbReference>
<dbReference type="GO" id="GO:0030246">
    <property type="term" value="F:carbohydrate binding"/>
    <property type="evidence" value="ECO:0007669"/>
    <property type="project" value="UniProtKB-ARBA"/>
</dbReference>
<dbReference type="CDD" id="cd20008">
    <property type="entry name" value="PBP1_ABC_sugar_binding-like"/>
    <property type="match status" value="1"/>
</dbReference>
<feature type="domain" description="Periplasmic binding protein" evidence="5">
    <location>
        <begin position="29"/>
        <end position="287"/>
    </location>
</feature>
<dbReference type="GO" id="GO:0030313">
    <property type="term" value="C:cell envelope"/>
    <property type="evidence" value="ECO:0007669"/>
    <property type="project" value="UniProtKB-SubCell"/>
</dbReference>
<dbReference type="Gene3D" id="3.40.50.2300">
    <property type="match status" value="2"/>
</dbReference>
<evidence type="ECO:0000256" key="4">
    <source>
        <dbReference type="SAM" id="SignalP"/>
    </source>
</evidence>
<reference evidence="6" key="2">
    <citation type="journal article" date="2021" name="PeerJ">
        <title>Extensive microbial diversity within the chicken gut microbiome revealed by metagenomics and culture.</title>
        <authorList>
            <person name="Gilroy R."/>
            <person name="Ravi A."/>
            <person name="Getino M."/>
            <person name="Pursley I."/>
            <person name="Horton D.L."/>
            <person name="Alikhan N.F."/>
            <person name="Baker D."/>
            <person name="Gharbi K."/>
            <person name="Hall N."/>
            <person name="Watson M."/>
            <person name="Adriaenssens E.M."/>
            <person name="Foster-Nyarko E."/>
            <person name="Jarju S."/>
            <person name="Secka A."/>
            <person name="Antonio M."/>
            <person name="Oren A."/>
            <person name="Chaudhuri R.R."/>
            <person name="La Ragione R."/>
            <person name="Hildebrand F."/>
            <person name="Pallen M.J."/>
        </authorList>
    </citation>
    <scope>NUCLEOTIDE SEQUENCE</scope>
    <source>
        <strain evidence="6">ChiHcec3-11533</strain>
    </source>
</reference>
<dbReference type="PROSITE" id="PS51257">
    <property type="entry name" value="PROKAR_LIPOPROTEIN"/>
    <property type="match status" value="1"/>
</dbReference>
<evidence type="ECO:0000313" key="7">
    <source>
        <dbReference type="Proteomes" id="UP000824072"/>
    </source>
</evidence>
<sequence length="314" mass="33049">MKKILVMLMALAMVLGCTAIAVAEDAPLIYYIGKDANSSFWQTVQSGAEQAAADYGFELKILNPQSESEINAQIDMVATAVNAGADAIALAPLDTKALISACVEAMAADVKVTMVDSVIASEDYDVAYKTDNYAAGAATAKSLAEKLGGKGKVFVLTAVAGSESCNLRDQGFIAEMTENWPEIEVINAEEQVNCNNDVNQAMTIVTDIIAANPDLVGIFGDNNFACKGAAIAVKESGAAVTVAGFDSDSDLVAMLEEGSMFSLTVQRPYMMGYMGVEGAYKLATGEEIEHGVVDTGFVLVTQENMKDEEIAALL</sequence>
<evidence type="ECO:0000256" key="2">
    <source>
        <dbReference type="ARBA" id="ARBA00007639"/>
    </source>
</evidence>
<reference evidence="6" key="1">
    <citation type="submission" date="2020-10" db="EMBL/GenBank/DDBJ databases">
        <authorList>
            <person name="Gilroy R."/>
        </authorList>
    </citation>
    <scope>NUCLEOTIDE SEQUENCE</scope>
    <source>
        <strain evidence="6">ChiHcec3-11533</strain>
    </source>
</reference>
<evidence type="ECO:0000313" key="6">
    <source>
        <dbReference type="EMBL" id="HIU33517.1"/>
    </source>
</evidence>
<dbReference type="SUPFAM" id="SSF53822">
    <property type="entry name" value="Periplasmic binding protein-like I"/>
    <property type="match status" value="1"/>
</dbReference>
<dbReference type="EMBL" id="DVMU01000068">
    <property type="protein sequence ID" value="HIU33517.1"/>
    <property type="molecule type" value="Genomic_DNA"/>
</dbReference>
<keyword evidence="3 4" id="KW-0732">Signal</keyword>
<dbReference type="Proteomes" id="UP000824072">
    <property type="component" value="Unassembled WGS sequence"/>
</dbReference>
<dbReference type="InterPro" id="IPR025997">
    <property type="entry name" value="SBP_2_dom"/>
</dbReference>
<protein>
    <submittedName>
        <fullName evidence="6">ABC transporter substrate-binding protein</fullName>
    </submittedName>
</protein>
<proteinExistence type="inferred from homology"/>
<organism evidence="6 7">
    <name type="scientific">Candidatus Pullichristensenella excrementigallinarum</name>
    <dbReference type="NCBI Taxonomy" id="2840907"/>
    <lineage>
        <taxon>Bacteria</taxon>
        <taxon>Bacillati</taxon>
        <taxon>Bacillota</taxon>
        <taxon>Clostridia</taxon>
        <taxon>Candidatus Pullichristensenella</taxon>
    </lineage>
</organism>
<dbReference type="PANTHER" id="PTHR46847">
    <property type="entry name" value="D-ALLOSE-BINDING PERIPLASMIC PROTEIN-RELATED"/>
    <property type="match status" value="1"/>
</dbReference>
<evidence type="ECO:0000256" key="1">
    <source>
        <dbReference type="ARBA" id="ARBA00004196"/>
    </source>
</evidence>
<feature type="chain" id="PRO_5038460553" evidence="4">
    <location>
        <begin position="24"/>
        <end position="314"/>
    </location>
</feature>
<name>A0A9D1IC97_9FIRM</name>
<comment type="similarity">
    <text evidence="2">Belongs to the bacterial solute-binding protein 2 family.</text>
</comment>
<evidence type="ECO:0000259" key="5">
    <source>
        <dbReference type="Pfam" id="PF13407"/>
    </source>
</evidence>
<accession>A0A9D1IC97</accession>
<dbReference type="AlphaFoldDB" id="A0A9D1IC97"/>
<comment type="subcellular location">
    <subcellularLocation>
        <location evidence="1">Cell envelope</location>
    </subcellularLocation>
</comment>